<feature type="region of interest" description="Disordered" evidence="6">
    <location>
        <begin position="241"/>
        <end position="280"/>
    </location>
</feature>
<evidence type="ECO:0000256" key="4">
    <source>
        <dbReference type="ARBA" id="ARBA00022737"/>
    </source>
</evidence>
<dbReference type="AlphaFoldDB" id="A0ABD3IIN9"/>
<dbReference type="InterPro" id="IPR038408">
    <property type="entry name" value="GNK2_sf"/>
</dbReference>
<keyword evidence="2" id="KW-0964">Secreted</keyword>
<feature type="compositionally biased region" description="Low complexity" evidence="6">
    <location>
        <begin position="248"/>
        <end position="280"/>
    </location>
</feature>
<comment type="similarity">
    <text evidence="5">Belongs to the cysteine-rich repeat secretory protein family.</text>
</comment>
<evidence type="ECO:0000256" key="6">
    <source>
        <dbReference type="SAM" id="MobiDB-lite"/>
    </source>
</evidence>
<dbReference type="Gene3D" id="3.30.430.20">
    <property type="entry name" value="Gnk2 domain, C-X8-C-X2-C motif"/>
    <property type="match status" value="2"/>
</dbReference>
<feature type="domain" description="Gnk2-homologous" evidence="8">
    <location>
        <begin position="23"/>
        <end position="125"/>
    </location>
</feature>
<evidence type="ECO:0000256" key="1">
    <source>
        <dbReference type="ARBA" id="ARBA00004613"/>
    </source>
</evidence>
<name>A0ABD3IIN9_EUCGL</name>
<organism evidence="9 10">
    <name type="scientific">Eucalyptus globulus</name>
    <name type="common">Tasmanian blue gum</name>
    <dbReference type="NCBI Taxonomy" id="34317"/>
    <lineage>
        <taxon>Eukaryota</taxon>
        <taxon>Viridiplantae</taxon>
        <taxon>Streptophyta</taxon>
        <taxon>Embryophyta</taxon>
        <taxon>Tracheophyta</taxon>
        <taxon>Spermatophyta</taxon>
        <taxon>Magnoliopsida</taxon>
        <taxon>eudicotyledons</taxon>
        <taxon>Gunneridae</taxon>
        <taxon>Pentapetalae</taxon>
        <taxon>rosids</taxon>
        <taxon>malvids</taxon>
        <taxon>Myrtales</taxon>
        <taxon>Myrtaceae</taxon>
        <taxon>Myrtoideae</taxon>
        <taxon>Eucalypteae</taxon>
        <taxon>Eucalyptus</taxon>
    </lineage>
</organism>
<dbReference type="InterPro" id="IPR050581">
    <property type="entry name" value="CRR_secretory_protein"/>
</dbReference>
<gene>
    <name evidence="9" type="ORF">ACJRO7_006657</name>
</gene>
<evidence type="ECO:0000313" key="10">
    <source>
        <dbReference type="Proteomes" id="UP001634007"/>
    </source>
</evidence>
<sequence length="280" mass="30150">MDSLQLTFLLCLIQVFCFAKCQLQNITSCNSAINFTSGSIFPVNLNLTLASLVVNASISGFATSSFGQDTNTAYGLTQCRAYVSKEQCQTCVEKAVREIRQLCPSQKEGFILLENCSLKYSNQSFFSTADSSSKITNCNVGKASQPALFQSVLGSLMSNLSSSVILSPSRVVNGSSAYMDFKTIYAMVQCTPTLEVSGCSNCLQDIITDMLTVCNISKGSRISSLSCDLRYEMYPFSSTDSPTPAISPSPLSSQYPLPPESDSTTNSTSPSSNGNDFLLQ</sequence>
<keyword evidence="10" id="KW-1185">Reference proteome</keyword>
<dbReference type="Pfam" id="PF01657">
    <property type="entry name" value="Stress-antifung"/>
    <property type="match status" value="2"/>
</dbReference>
<dbReference type="PROSITE" id="PS51473">
    <property type="entry name" value="GNK2"/>
    <property type="match status" value="2"/>
</dbReference>
<protein>
    <recommendedName>
        <fullName evidence="8">Gnk2-homologous domain-containing protein</fullName>
    </recommendedName>
</protein>
<evidence type="ECO:0000256" key="5">
    <source>
        <dbReference type="ARBA" id="ARBA00038515"/>
    </source>
</evidence>
<dbReference type="InterPro" id="IPR002902">
    <property type="entry name" value="GNK2"/>
</dbReference>
<dbReference type="EMBL" id="JBJKBG010000011">
    <property type="protein sequence ID" value="KAL3714789.1"/>
    <property type="molecule type" value="Genomic_DNA"/>
</dbReference>
<keyword evidence="3 7" id="KW-0732">Signal</keyword>
<dbReference type="GO" id="GO:0005576">
    <property type="term" value="C:extracellular region"/>
    <property type="evidence" value="ECO:0007669"/>
    <property type="project" value="UniProtKB-SubCell"/>
</dbReference>
<comment type="subcellular location">
    <subcellularLocation>
        <location evidence="1">Secreted</location>
    </subcellularLocation>
</comment>
<accession>A0ABD3IIN9</accession>
<dbReference type="PANTHER" id="PTHR32411">
    <property type="entry name" value="CYSTEINE-RICH REPEAT SECRETORY PROTEIN 38-RELATED"/>
    <property type="match status" value="1"/>
</dbReference>
<evidence type="ECO:0000313" key="9">
    <source>
        <dbReference type="EMBL" id="KAL3714789.1"/>
    </source>
</evidence>
<dbReference type="CDD" id="cd23509">
    <property type="entry name" value="Gnk2-like"/>
    <property type="match status" value="2"/>
</dbReference>
<keyword evidence="4" id="KW-0677">Repeat</keyword>
<proteinExistence type="inferred from homology"/>
<reference evidence="9 10" key="1">
    <citation type="submission" date="2024-11" db="EMBL/GenBank/DDBJ databases">
        <title>Chromosome-level genome assembly of Eucalyptus globulus Labill. provides insights into its genome evolution.</title>
        <authorList>
            <person name="Li X."/>
        </authorList>
    </citation>
    <scope>NUCLEOTIDE SEQUENCE [LARGE SCALE GENOMIC DNA]</scope>
    <source>
        <strain evidence="9">CL2024</strain>
        <tissue evidence="9">Fresh tender leaves</tissue>
    </source>
</reference>
<feature type="signal peptide" evidence="7">
    <location>
        <begin position="1"/>
        <end position="23"/>
    </location>
</feature>
<comment type="caution">
    <text evidence="9">The sequence shown here is derived from an EMBL/GenBank/DDBJ whole genome shotgun (WGS) entry which is preliminary data.</text>
</comment>
<dbReference type="PANTHER" id="PTHR32411:SF43">
    <property type="entry name" value="CYSTEINE-RICH REPEAT SECRETORY PROTEIN 38"/>
    <property type="match status" value="1"/>
</dbReference>
<dbReference type="Proteomes" id="UP001634007">
    <property type="component" value="Unassembled WGS sequence"/>
</dbReference>
<feature type="chain" id="PRO_5044838549" description="Gnk2-homologous domain-containing protein" evidence="7">
    <location>
        <begin position="24"/>
        <end position="280"/>
    </location>
</feature>
<evidence type="ECO:0000256" key="2">
    <source>
        <dbReference type="ARBA" id="ARBA00022525"/>
    </source>
</evidence>
<evidence type="ECO:0000259" key="8">
    <source>
        <dbReference type="PROSITE" id="PS51473"/>
    </source>
</evidence>
<feature type="domain" description="Gnk2-homologous" evidence="8">
    <location>
        <begin position="131"/>
        <end position="236"/>
    </location>
</feature>
<evidence type="ECO:0000256" key="3">
    <source>
        <dbReference type="ARBA" id="ARBA00022729"/>
    </source>
</evidence>
<evidence type="ECO:0000256" key="7">
    <source>
        <dbReference type="SAM" id="SignalP"/>
    </source>
</evidence>